<evidence type="ECO:0000313" key="2">
    <source>
        <dbReference type="Proteomes" id="UP000280834"/>
    </source>
</evidence>
<dbReference type="Proteomes" id="UP000280834">
    <property type="component" value="Unassembled WGS sequence"/>
</dbReference>
<evidence type="ECO:0000313" key="3">
    <source>
        <dbReference type="WBParaSite" id="BTMF_0001512101-mRNA-1"/>
    </source>
</evidence>
<reference evidence="1 2" key="2">
    <citation type="submission" date="2018-11" db="EMBL/GenBank/DDBJ databases">
        <authorList>
            <consortium name="Pathogen Informatics"/>
        </authorList>
    </citation>
    <scope>NUCLEOTIDE SEQUENCE [LARGE SCALE GENOMIC DNA]</scope>
</reference>
<sequence length="44" mass="5107">MSPTLADNRDANCQQPFLYFILFEAELVTYDVKQGVMDNIRILI</sequence>
<dbReference type="AlphaFoldDB" id="A0A0R3R531"/>
<reference evidence="3" key="1">
    <citation type="submission" date="2017-02" db="UniProtKB">
        <authorList>
            <consortium name="WormBaseParasite"/>
        </authorList>
    </citation>
    <scope>IDENTIFICATION</scope>
</reference>
<name>A0A0R3R531_9BILA</name>
<organism evidence="3">
    <name type="scientific">Brugia timori</name>
    <dbReference type="NCBI Taxonomy" id="42155"/>
    <lineage>
        <taxon>Eukaryota</taxon>
        <taxon>Metazoa</taxon>
        <taxon>Ecdysozoa</taxon>
        <taxon>Nematoda</taxon>
        <taxon>Chromadorea</taxon>
        <taxon>Rhabditida</taxon>
        <taxon>Spirurina</taxon>
        <taxon>Spiruromorpha</taxon>
        <taxon>Filarioidea</taxon>
        <taxon>Onchocercidae</taxon>
        <taxon>Brugia</taxon>
    </lineage>
</organism>
<proteinExistence type="predicted"/>
<keyword evidence="2" id="KW-1185">Reference proteome</keyword>
<evidence type="ECO:0000313" key="1">
    <source>
        <dbReference type="EMBL" id="VDO44823.1"/>
    </source>
</evidence>
<dbReference type="WBParaSite" id="BTMF_0001512101-mRNA-1">
    <property type="protein sequence ID" value="BTMF_0001512101-mRNA-1"/>
    <property type="gene ID" value="BTMF_0001512101"/>
</dbReference>
<gene>
    <name evidence="1" type="ORF">BTMF_LOCUS13117</name>
</gene>
<accession>A0A0R3R531</accession>
<protein>
    <submittedName>
        <fullName evidence="3">Vesicle-fusing ATPase</fullName>
    </submittedName>
</protein>
<dbReference type="EMBL" id="UZAG01019776">
    <property type="protein sequence ID" value="VDO44823.1"/>
    <property type="molecule type" value="Genomic_DNA"/>
</dbReference>